<evidence type="ECO:0000256" key="3">
    <source>
        <dbReference type="ARBA" id="ARBA00022763"/>
    </source>
</evidence>
<keyword evidence="4 8" id="KW-0378">Hydrolase</keyword>
<evidence type="ECO:0000256" key="4">
    <source>
        <dbReference type="ARBA" id="ARBA00022801"/>
    </source>
</evidence>
<evidence type="ECO:0000256" key="1">
    <source>
        <dbReference type="ARBA" id="ARBA00008136"/>
    </source>
</evidence>
<evidence type="ECO:0000256" key="5">
    <source>
        <dbReference type="ARBA" id="ARBA00023124"/>
    </source>
</evidence>
<evidence type="ECO:0000256" key="6">
    <source>
        <dbReference type="ARBA" id="ARBA00023125"/>
    </source>
</evidence>
<name>A0ABW2REQ9_9BURK</name>
<keyword evidence="7" id="KW-0456">Lyase</keyword>
<dbReference type="Pfam" id="PF02586">
    <property type="entry name" value="SRAP"/>
    <property type="match status" value="1"/>
</dbReference>
<comment type="caution">
    <text evidence="10">The sequence shown here is derived from an EMBL/GenBank/DDBJ whole genome shotgun (WGS) entry which is preliminary data.</text>
</comment>
<dbReference type="EMBL" id="JBHTBX010000021">
    <property type="protein sequence ID" value="MFC7436555.1"/>
    <property type="molecule type" value="Genomic_DNA"/>
</dbReference>
<dbReference type="GO" id="GO:0016787">
    <property type="term" value="F:hydrolase activity"/>
    <property type="evidence" value="ECO:0007669"/>
    <property type="project" value="UniProtKB-KW"/>
</dbReference>
<proteinExistence type="inferred from homology"/>
<evidence type="ECO:0000256" key="8">
    <source>
        <dbReference type="RuleBase" id="RU364100"/>
    </source>
</evidence>
<dbReference type="Proteomes" id="UP001596495">
    <property type="component" value="Unassembled WGS sequence"/>
</dbReference>
<comment type="similarity">
    <text evidence="1 8">Belongs to the SOS response-associated peptidase family.</text>
</comment>
<accession>A0ABW2REQ9</accession>
<sequence>MCARYHSVLDAARLREFFRAIRDSGLDVLDRDVFPGRFAPIVRRPPELESGDEAVPEREAVVARFGLIPFWATDMRKVKLTYNARSETVATARPFQAAWKKAQHCIVPAEAIYEPDWRSNVHVPTRISAADGSPLAIAGLWNTWHSPAGERVHTFTLMTVNADSHPVMCNYHRPGEEKRMVVLLDESQYDAWLDAPAEGSMDFMQACPPERLAATGEPVERAPAKAVPQTASSRI</sequence>
<keyword evidence="5" id="KW-0190">Covalent protein-DNA linkage</keyword>
<keyword evidence="6" id="KW-0238">DNA-binding</keyword>
<evidence type="ECO:0000256" key="2">
    <source>
        <dbReference type="ARBA" id="ARBA00022670"/>
    </source>
</evidence>
<keyword evidence="2 8" id="KW-0645">Protease</keyword>
<dbReference type="PANTHER" id="PTHR13604">
    <property type="entry name" value="DC12-RELATED"/>
    <property type="match status" value="1"/>
</dbReference>
<evidence type="ECO:0000256" key="9">
    <source>
        <dbReference type="SAM" id="MobiDB-lite"/>
    </source>
</evidence>
<dbReference type="Gene3D" id="3.90.1680.10">
    <property type="entry name" value="SOS response associated peptidase-like"/>
    <property type="match status" value="1"/>
</dbReference>
<keyword evidence="3" id="KW-0227">DNA damage</keyword>
<evidence type="ECO:0000313" key="11">
    <source>
        <dbReference type="Proteomes" id="UP001596495"/>
    </source>
</evidence>
<keyword evidence="11" id="KW-1185">Reference proteome</keyword>
<dbReference type="EC" id="3.4.-.-" evidence="8"/>
<dbReference type="InterPro" id="IPR003738">
    <property type="entry name" value="SRAP"/>
</dbReference>
<feature type="region of interest" description="Disordered" evidence="9">
    <location>
        <begin position="214"/>
        <end position="235"/>
    </location>
</feature>
<protein>
    <recommendedName>
        <fullName evidence="8">Abasic site processing protein</fullName>
        <ecNumber evidence="8">3.4.-.-</ecNumber>
    </recommendedName>
</protein>
<gene>
    <name evidence="10" type="ORF">ACFQNJ_18770</name>
</gene>
<dbReference type="InterPro" id="IPR036590">
    <property type="entry name" value="SRAP-like"/>
</dbReference>
<organism evidence="10 11">
    <name type="scientific">Hydrogenophaga bisanensis</name>
    <dbReference type="NCBI Taxonomy" id="439611"/>
    <lineage>
        <taxon>Bacteria</taxon>
        <taxon>Pseudomonadati</taxon>
        <taxon>Pseudomonadota</taxon>
        <taxon>Betaproteobacteria</taxon>
        <taxon>Burkholderiales</taxon>
        <taxon>Comamonadaceae</taxon>
        <taxon>Hydrogenophaga</taxon>
    </lineage>
</organism>
<reference evidence="11" key="1">
    <citation type="journal article" date="2019" name="Int. J. Syst. Evol. Microbiol.">
        <title>The Global Catalogue of Microorganisms (GCM) 10K type strain sequencing project: providing services to taxonomists for standard genome sequencing and annotation.</title>
        <authorList>
            <consortium name="The Broad Institute Genomics Platform"/>
            <consortium name="The Broad Institute Genome Sequencing Center for Infectious Disease"/>
            <person name="Wu L."/>
            <person name="Ma J."/>
        </authorList>
    </citation>
    <scope>NUCLEOTIDE SEQUENCE [LARGE SCALE GENOMIC DNA]</scope>
    <source>
        <strain evidence="11">CCUG 54518</strain>
    </source>
</reference>
<dbReference type="PANTHER" id="PTHR13604:SF0">
    <property type="entry name" value="ABASIC SITE PROCESSING PROTEIN HMCES"/>
    <property type="match status" value="1"/>
</dbReference>
<dbReference type="RefSeq" id="WP_382260236.1">
    <property type="nucleotide sequence ID" value="NZ_JBHTBX010000021.1"/>
</dbReference>
<dbReference type="SUPFAM" id="SSF143081">
    <property type="entry name" value="BB1717-like"/>
    <property type="match status" value="1"/>
</dbReference>
<evidence type="ECO:0000256" key="7">
    <source>
        <dbReference type="ARBA" id="ARBA00023239"/>
    </source>
</evidence>
<evidence type="ECO:0000313" key="10">
    <source>
        <dbReference type="EMBL" id="MFC7436555.1"/>
    </source>
</evidence>